<evidence type="ECO:0000313" key="17">
    <source>
        <dbReference type="Proteomes" id="UP000789390"/>
    </source>
</evidence>
<evidence type="ECO:0000256" key="13">
    <source>
        <dbReference type="SAM" id="MobiDB-lite"/>
    </source>
</evidence>
<feature type="transmembrane region" description="Helical" evidence="14">
    <location>
        <begin position="801"/>
        <end position="820"/>
    </location>
</feature>
<feature type="repeat" description="ANK" evidence="12">
    <location>
        <begin position="280"/>
        <end position="312"/>
    </location>
</feature>
<keyword evidence="3" id="KW-0716">Sensory transduction</keyword>
<dbReference type="InterPro" id="IPR005821">
    <property type="entry name" value="Ion_trans_dom"/>
</dbReference>
<dbReference type="GO" id="GO:0005216">
    <property type="term" value="F:monoatomic ion channel activity"/>
    <property type="evidence" value="ECO:0007669"/>
    <property type="project" value="InterPro"/>
</dbReference>
<keyword evidence="6 14" id="KW-1133">Transmembrane helix</keyword>
<dbReference type="PRINTS" id="PR01415">
    <property type="entry name" value="ANKYRIN"/>
</dbReference>
<evidence type="ECO:0000256" key="3">
    <source>
        <dbReference type="ARBA" id="ARBA00022606"/>
    </source>
</evidence>
<dbReference type="GO" id="GO:0034703">
    <property type="term" value="C:cation channel complex"/>
    <property type="evidence" value="ECO:0007669"/>
    <property type="project" value="UniProtKB-ARBA"/>
</dbReference>
<proteinExistence type="predicted"/>
<keyword evidence="17" id="KW-1185">Reference proteome</keyword>
<feature type="transmembrane region" description="Helical" evidence="14">
    <location>
        <begin position="615"/>
        <end position="634"/>
    </location>
</feature>
<comment type="subcellular location">
    <subcellularLocation>
        <location evidence="1">Membrane</location>
        <topology evidence="1">Multi-pass membrane protein</topology>
    </subcellularLocation>
</comment>
<dbReference type="EMBL" id="CAKKLH010000340">
    <property type="protein sequence ID" value="CAH0113481.1"/>
    <property type="molecule type" value="Genomic_DNA"/>
</dbReference>
<feature type="transmembrane region" description="Helical" evidence="14">
    <location>
        <begin position="704"/>
        <end position="722"/>
    </location>
</feature>
<feature type="transmembrane region" description="Helical" evidence="14">
    <location>
        <begin position="774"/>
        <end position="795"/>
    </location>
</feature>
<dbReference type="Pfam" id="PF13637">
    <property type="entry name" value="Ank_4"/>
    <property type="match status" value="1"/>
</dbReference>
<feature type="repeat" description="ANK" evidence="12">
    <location>
        <begin position="419"/>
        <end position="451"/>
    </location>
</feature>
<organism evidence="16 17">
    <name type="scientific">Daphnia galeata</name>
    <dbReference type="NCBI Taxonomy" id="27404"/>
    <lineage>
        <taxon>Eukaryota</taxon>
        <taxon>Metazoa</taxon>
        <taxon>Ecdysozoa</taxon>
        <taxon>Arthropoda</taxon>
        <taxon>Crustacea</taxon>
        <taxon>Branchiopoda</taxon>
        <taxon>Diplostraca</taxon>
        <taxon>Cladocera</taxon>
        <taxon>Anomopoda</taxon>
        <taxon>Daphniidae</taxon>
        <taxon>Daphnia</taxon>
    </lineage>
</organism>
<keyword evidence="4 14" id="KW-0812">Transmembrane</keyword>
<dbReference type="AlphaFoldDB" id="A0A8J2S2E8"/>
<comment type="caution">
    <text evidence="16">The sequence shown here is derived from an EMBL/GenBank/DDBJ whole genome shotgun (WGS) entry which is preliminary data.</text>
</comment>
<dbReference type="InterPro" id="IPR002110">
    <property type="entry name" value="Ankyrin_rpt"/>
</dbReference>
<gene>
    <name evidence="16" type="ORF">DGAL_LOCUS17377</name>
</gene>
<protein>
    <recommendedName>
        <fullName evidence="15">Ion transport domain-containing protein</fullName>
    </recommendedName>
</protein>
<evidence type="ECO:0000256" key="6">
    <source>
        <dbReference type="ARBA" id="ARBA00022989"/>
    </source>
</evidence>
<accession>A0A8J2S2E8</accession>
<dbReference type="Gene3D" id="1.25.40.20">
    <property type="entry name" value="Ankyrin repeat-containing domain"/>
    <property type="match status" value="3"/>
</dbReference>
<dbReference type="PROSITE" id="PS50088">
    <property type="entry name" value="ANK_REPEAT"/>
    <property type="match status" value="6"/>
</dbReference>
<feature type="transmembrane region" description="Helical" evidence="14">
    <location>
        <begin position="734"/>
        <end position="754"/>
    </location>
</feature>
<evidence type="ECO:0000256" key="12">
    <source>
        <dbReference type="PROSITE-ProRule" id="PRU00023"/>
    </source>
</evidence>
<dbReference type="Pfam" id="PF00520">
    <property type="entry name" value="Ion_trans"/>
    <property type="match status" value="1"/>
</dbReference>
<evidence type="ECO:0000256" key="10">
    <source>
        <dbReference type="ARBA" id="ARBA00023180"/>
    </source>
</evidence>
<keyword evidence="8" id="KW-0406">Ion transport</keyword>
<feature type="repeat" description="ANK" evidence="12">
    <location>
        <begin position="487"/>
        <end position="519"/>
    </location>
</feature>
<evidence type="ECO:0000256" key="2">
    <source>
        <dbReference type="ARBA" id="ARBA00022448"/>
    </source>
</evidence>
<evidence type="ECO:0000256" key="1">
    <source>
        <dbReference type="ARBA" id="ARBA00004141"/>
    </source>
</evidence>
<feature type="repeat" description="ANK" evidence="12">
    <location>
        <begin position="243"/>
        <end position="278"/>
    </location>
</feature>
<evidence type="ECO:0000259" key="15">
    <source>
        <dbReference type="Pfam" id="PF00520"/>
    </source>
</evidence>
<keyword evidence="10" id="KW-0325">Glycoprotein</keyword>
<feature type="repeat" description="ANK" evidence="12">
    <location>
        <begin position="452"/>
        <end position="486"/>
    </location>
</feature>
<keyword evidence="7 12" id="KW-0040">ANK repeat</keyword>
<dbReference type="PANTHER" id="PTHR47143:SF1">
    <property type="entry name" value="ION_TRANS DOMAIN-CONTAINING PROTEIN"/>
    <property type="match status" value="1"/>
</dbReference>
<feature type="compositionally biased region" description="Basic and acidic residues" evidence="13">
    <location>
        <begin position="25"/>
        <end position="44"/>
    </location>
</feature>
<evidence type="ECO:0000256" key="8">
    <source>
        <dbReference type="ARBA" id="ARBA00023065"/>
    </source>
</evidence>
<dbReference type="InterPro" id="IPR036770">
    <property type="entry name" value="Ankyrin_rpt-contain_sf"/>
</dbReference>
<dbReference type="Gene3D" id="1.10.287.70">
    <property type="match status" value="1"/>
</dbReference>
<evidence type="ECO:0000256" key="5">
    <source>
        <dbReference type="ARBA" id="ARBA00022737"/>
    </source>
</evidence>
<evidence type="ECO:0000256" key="9">
    <source>
        <dbReference type="ARBA" id="ARBA00023136"/>
    </source>
</evidence>
<keyword evidence="5" id="KW-0677">Repeat</keyword>
<keyword evidence="9 14" id="KW-0472">Membrane</keyword>
<dbReference type="InterPro" id="IPR052076">
    <property type="entry name" value="TRP_cation_channel"/>
</dbReference>
<evidence type="ECO:0000256" key="4">
    <source>
        <dbReference type="ARBA" id="ARBA00022692"/>
    </source>
</evidence>
<evidence type="ECO:0000313" key="16">
    <source>
        <dbReference type="EMBL" id="CAH0113481.1"/>
    </source>
</evidence>
<feature type="region of interest" description="Disordered" evidence="13">
    <location>
        <begin position="1"/>
        <end position="120"/>
    </location>
</feature>
<keyword evidence="11" id="KW-0407">Ion channel</keyword>
<feature type="repeat" description="ANK" evidence="12">
    <location>
        <begin position="351"/>
        <end position="383"/>
    </location>
</feature>
<evidence type="ECO:0000256" key="11">
    <source>
        <dbReference type="ARBA" id="ARBA00023303"/>
    </source>
</evidence>
<sequence>MSHRKSTRKDTGGLEESGAYTNDAFVKEEGPPVGRSEREIEKYRRSTIKKSISANRFSLKKREDDDDVEEKQNGRANTSGKRQPYHRQHCAKRKFKESHKRQLTKKKESTKKKLPRDDYLDGKMEHKLSRAFSISSESNTSHTELQGIDHHENFSSMPWYSGCSIWLQQMLSAAIEDLINTKPATVIRLCKSFFDDSIDESDWNTMPAECHNIGVLVAALKGNVAMLRCFLGLGGDANATDLMDRTALHYAASSSSSTAAQCIEILLENGANVEVWDRNQEATPLICAVASARIELVELFLNAGADVNAGLSDSKHLDGSSPLVWAVRARSLVCATRLIEAGASVNSLQVYSESPIHVAAVQGDAQCLNLLLENQADIRVVFGAERRNALHLASFEGNVECIRILLQVSKAQVNTKDSLGRTPLHLAALSQSVEAVAELLENGAEIDNCDDMKETPLHGAVVKCRQSTDVVKLLISKGANINAKDQFGQTPLHIAAFNENSRLATLLIHSGADLSAKNGAKISALASVVRRVPDALTAISRKLDSAVELADNEPADPDCELRLDLRVLVPGGTQQNVGEMGFLTSLVAADQRLLLQHPVIGAFLHLKWMKIRNTFIVSLIFQFLYVLSLTFNIYSGFVVKENTQANATNETNSSTSKSQTFTEWPKELENVLWWMTVFWGAATGAKEMFQLYSNAYEYVRDIENYFQIISILGMILTLLPTHPVHTEKADASDWQHHIAAIVIIVAWVNLMLHVGRFPVFGLYVQMFTTVAWNIGKLLVAYMSLIVGFALGFAVLFPKTDYFSHMPYALLTTIVMMTGEMEYKNMFYDEKNNIKFSGTTHIVFLAFVLFIVIVLMNLLVGLAVSDIQGLQRSAGLDRLVRLTKQIARMESFIFFPWPIHFSSIWYKVPKREFIRRNVLVVSPKTRRNYNFRPNDPRDDRFPPEIKESLLKIVALRIANKKKGTQKTNHVPIMRTATLQPLDSNNAELFMEVMNRVDELFLNYMSQIVTMNTTIEEHLAQLTTKSRWQSNRSRQPRNSCDCSMITELSSSILEKDYDA</sequence>
<feature type="compositionally biased region" description="Basic residues" evidence="13">
    <location>
        <begin position="83"/>
        <end position="114"/>
    </location>
</feature>
<feature type="domain" description="Ion transport" evidence="15">
    <location>
        <begin position="654"/>
        <end position="872"/>
    </location>
</feature>
<evidence type="ECO:0000256" key="14">
    <source>
        <dbReference type="SAM" id="Phobius"/>
    </source>
</evidence>
<dbReference type="SMART" id="SM00248">
    <property type="entry name" value="ANK"/>
    <property type="match status" value="9"/>
</dbReference>
<feature type="transmembrane region" description="Helical" evidence="14">
    <location>
        <begin position="841"/>
        <end position="864"/>
    </location>
</feature>
<evidence type="ECO:0000256" key="7">
    <source>
        <dbReference type="ARBA" id="ARBA00023043"/>
    </source>
</evidence>
<name>A0A8J2S2E8_9CRUS</name>
<dbReference type="OrthoDB" id="7464126at2759"/>
<dbReference type="Proteomes" id="UP000789390">
    <property type="component" value="Unassembled WGS sequence"/>
</dbReference>
<dbReference type="PROSITE" id="PS50297">
    <property type="entry name" value="ANK_REP_REGION"/>
    <property type="match status" value="6"/>
</dbReference>
<reference evidence="16" key="1">
    <citation type="submission" date="2021-11" db="EMBL/GenBank/DDBJ databases">
        <authorList>
            <person name="Schell T."/>
        </authorList>
    </citation>
    <scope>NUCLEOTIDE SEQUENCE</scope>
    <source>
        <strain evidence="16">M5</strain>
    </source>
</reference>
<dbReference type="SUPFAM" id="SSF48403">
    <property type="entry name" value="Ankyrin repeat"/>
    <property type="match status" value="1"/>
</dbReference>
<dbReference type="PANTHER" id="PTHR47143">
    <property type="entry name" value="TRANSIENT RECEPTOR POTENTIAL CATION CHANNEL PROTEIN PAINLESS"/>
    <property type="match status" value="1"/>
</dbReference>
<keyword evidence="2" id="KW-0813">Transport</keyword>
<dbReference type="Pfam" id="PF12796">
    <property type="entry name" value="Ank_2"/>
    <property type="match status" value="2"/>
</dbReference>